<evidence type="ECO:0000256" key="3">
    <source>
        <dbReference type="ARBA" id="ARBA00022750"/>
    </source>
</evidence>
<dbReference type="InterPro" id="IPR033121">
    <property type="entry name" value="PEPTIDASE_A1"/>
</dbReference>
<comment type="caution">
    <text evidence="8">The sequence shown here is derived from an EMBL/GenBank/DDBJ whole genome shotgun (WGS) entry which is preliminary data.</text>
</comment>
<evidence type="ECO:0000259" key="7">
    <source>
        <dbReference type="PROSITE" id="PS51767"/>
    </source>
</evidence>
<reference evidence="9" key="2">
    <citation type="journal article" date="2018" name="BMC Genomics">
        <title>A manually annotated Actinidia chinensis var. chinensis (kiwifruit) genome highlights the challenges associated with draft genomes and gene prediction in plants.</title>
        <authorList>
            <person name="Pilkington S.M."/>
            <person name="Crowhurst R."/>
            <person name="Hilario E."/>
            <person name="Nardozza S."/>
            <person name="Fraser L."/>
            <person name="Peng Y."/>
            <person name="Gunaseelan K."/>
            <person name="Simpson R."/>
            <person name="Tahir J."/>
            <person name="Deroles S.C."/>
            <person name="Templeton K."/>
            <person name="Luo Z."/>
            <person name="Davy M."/>
            <person name="Cheng C."/>
            <person name="McNeilage M."/>
            <person name="Scaglione D."/>
            <person name="Liu Y."/>
            <person name="Zhang Q."/>
            <person name="Datson P."/>
            <person name="De Silva N."/>
            <person name="Gardiner S.E."/>
            <person name="Bassett H."/>
            <person name="Chagne D."/>
            <person name="McCallum J."/>
            <person name="Dzierzon H."/>
            <person name="Deng C."/>
            <person name="Wang Y.Y."/>
            <person name="Barron L."/>
            <person name="Manako K."/>
            <person name="Bowen J."/>
            <person name="Foster T.M."/>
            <person name="Erridge Z.A."/>
            <person name="Tiffin H."/>
            <person name="Waite C.N."/>
            <person name="Davies K.M."/>
            <person name="Grierson E.P."/>
            <person name="Laing W.A."/>
            <person name="Kirk R."/>
            <person name="Chen X."/>
            <person name="Wood M."/>
            <person name="Montefiori M."/>
            <person name="Brummell D.A."/>
            <person name="Schwinn K.E."/>
            <person name="Catanach A."/>
            <person name="Fullerton C."/>
            <person name="Li D."/>
            <person name="Meiyalaghan S."/>
            <person name="Nieuwenhuizen N."/>
            <person name="Read N."/>
            <person name="Prakash R."/>
            <person name="Hunter D."/>
            <person name="Zhang H."/>
            <person name="McKenzie M."/>
            <person name="Knabel M."/>
            <person name="Harris A."/>
            <person name="Allan A.C."/>
            <person name="Gleave A."/>
            <person name="Chen A."/>
            <person name="Janssen B.J."/>
            <person name="Plunkett B."/>
            <person name="Ampomah-Dwamena C."/>
            <person name="Voogd C."/>
            <person name="Leif D."/>
            <person name="Lafferty D."/>
            <person name="Souleyre E.J.F."/>
            <person name="Varkonyi-Gasic E."/>
            <person name="Gambi F."/>
            <person name="Hanley J."/>
            <person name="Yao J.L."/>
            <person name="Cheung J."/>
            <person name="David K.M."/>
            <person name="Warren B."/>
            <person name="Marsh K."/>
            <person name="Snowden K.C."/>
            <person name="Lin-Wang K."/>
            <person name="Brian L."/>
            <person name="Martinez-Sanchez M."/>
            <person name="Wang M."/>
            <person name="Ileperuma N."/>
            <person name="Macnee N."/>
            <person name="Campin R."/>
            <person name="McAtee P."/>
            <person name="Drummond R.S.M."/>
            <person name="Espley R.V."/>
            <person name="Ireland H.S."/>
            <person name="Wu R."/>
            <person name="Atkinson R.G."/>
            <person name="Karunairetnam S."/>
            <person name="Bulley S."/>
            <person name="Chunkath S."/>
            <person name="Hanley Z."/>
            <person name="Storey R."/>
            <person name="Thrimawithana A.H."/>
            <person name="Thomson S."/>
            <person name="David C."/>
            <person name="Testolin R."/>
            <person name="Huang H."/>
            <person name="Hellens R.P."/>
            <person name="Schaffer R.J."/>
        </authorList>
    </citation>
    <scope>NUCLEOTIDE SEQUENCE [LARGE SCALE GENOMIC DNA]</scope>
    <source>
        <strain evidence="9">cv. Red5</strain>
    </source>
</reference>
<dbReference type="PANTHER" id="PTHR13683">
    <property type="entry name" value="ASPARTYL PROTEASES"/>
    <property type="match status" value="1"/>
</dbReference>
<gene>
    <name evidence="8" type="ORF">CEY00_Acc29412</name>
</gene>
<evidence type="ECO:0000256" key="2">
    <source>
        <dbReference type="ARBA" id="ARBA00022670"/>
    </source>
</evidence>
<keyword evidence="4 6" id="KW-0378">Hydrolase</keyword>
<dbReference type="Proteomes" id="UP000241394">
    <property type="component" value="Chromosome LG26"/>
</dbReference>
<dbReference type="GO" id="GO:0006508">
    <property type="term" value="P:proteolysis"/>
    <property type="evidence" value="ECO:0007669"/>
    <property type="project" value="UniProtKB-KW"/>
</dbReference>
<evidence type="ECO:0000256" key="1">
    <source>
        <dbReference type="ARBA" id="ARBA00007447"/>
    </source>
</evidence>
<dbReference type="AlphaFoldDB" id="A0A2R6PCX7"/>
<dbReference type="Pfam" id="PF14543">
    <property type="entry name" value="TAXi_N"/>
    <property type="match status" value="1"/>
</dbReference>
<dbReference type="PANTHER" id="PTHR13683:SF316">
    <property type="entry name" value="ASPARTYL PROTEASE APCB1"/>
    <property type="match status" value="1"/>
</dbReference>
<name>A0A2R6PCX7_ACTCC</name>
<feature type="domain" description="Peptidase A1" evidence="7">
    <location>
        <begin position="1"/>
        <end position="354"/>
    </location>
</feature>
<feature type="active site" evidence="5">
    <location>
        <position position="223"/>
    </location>
</feature>
<evidence type="ECO:0000313" key="8">
    <source>
        <dbReference type="EMBL" id="PSR89214.1"/>
    </source>
</evidence>
<dbReference type="PRINTS" id="PR00792">
    <property type="entry name" value="PEPSIN"/>
</dbReference>
<dbReference type="OrthoDB" id="2747330at2759"/>
<accession>A0A2R6PCX7</accession>
<dbReference type="Pfam" id="PF14541">
    <property type="entry name" value="TAXi_C"/>
    <property type="match status" value="1"/>
</dbReference>
<dbReference type="FunFam" id="2.40.70.10:FF:000015">
    <property type="entry name" value="Aspartyl protease family protein"/>
    <property type="match status" value="1"/>
</dbReference>
<dbReference type="InterPro" id="IPR021109">
    <property type="entry name" value="Peptidase_aspartic_dom_sf"/>
</dbReference>
<dbReference type="InterPro" id="IPR001969">
    <property type="entry name" value="Aspartic_peptidase_AS"/>
</dbReference>
<dbReference type="Gramene" id="PSR89214">
    <property type="protein sequence ID" value="PSR89214"/>
    <property type="gene ID" value="CEY00_Acc29412"/>
</dbReference>
<dbReference type="PROSITE" id="PS00141">
    <property type="entry name" value="ASP_PROTEASE"/>
    <property type="match status" value="1"/>
</dbReference>
<dbReference type="OMA" id="YTYLPHE"/>
<dbReference type="GO" id="GO:0050832">
    <property type="term" value="P:defense response to fungus"/>
    <property type="evidence" value="ECO:0007669"/>
    <property type="project" value="EnsemblPlants"/>
</dbReference>
<dbReference type="FunCoup" id="A0A2R6PCX7">
    <property type="interactions" value="140"/>
</dbReference>
<dbReference type="Gene3D" id="2.40.70.10">
    <property type="entry name" value="Acid Proteases"/>
    <property type="match status" value="2"/>
</dbReference>
<reference evidence="8 9" key="1">
    <citation type="submission" date="2017-07" db="EMBL/GenBank/DDBJ databases">
        <title>An improved, manually edited Actinidia chinensis var. chinensis (kiwifruit) genome highlights the challenges associated with draft genomes and gene prediction in plants.</title>
        <authorList>
            <person name="Pilkington S."/>
            <person name="Crowhurst R."/>
            <person name="Hilario E."/>
            <person name="Nardozza S."/>
            <person name="Fraser L."/>
            <person name="Peng Y."/>
            <person name="Gunaseelan K."/>
            <person name="Simpson R."/>
            <person name="Tahir J."/>
            <person name="Deroles S."/>
            <person name="Templeton K."/>
            <person name="Luo Z."/>
            <person name="Davy M."/>
            <person name="Cheng C."/>
            <person name="Mcneilage M."/>
            <person name="Scaglione D."/>
            <person name="Liu Y."/>
            <person name="Zhang Q."/>
            <person name="Datson P."/>
            <person name="De Silva N."/>
            <person name="Gardiner S."/>
            <person name="Bassett H."/>
            <person name="Chagne D."/>
            <person name="Mccallum J."/>
            <person name="Dzierzon H."/>
            <person name="Deng C."/>
            <person name="Wang Y.-Y."/>
            <person name="Barron N."/>
            <person name="Manako K."/>
            <person name="Bowen J."/>
            <person name="Foster T."/>
            <person name="Erridge Z."/>
            <person name="Tiffin H."/>
            <person name="Waite C."/>
            <person name="Davies K."/>
            <person name="Grierson E."/>
            <person name="Laing W."/>
            <person name="Kirk R."/>
            <person name="Chen X."/>
            <person name="Wood M."/>
            <person name="Montefiori M."/>
            <person name="Brummell D."/>
            <person name="Schwinn K."/>
            <person name="Catanach A."/>
            <person name="Fullerton C."/>
            <person name="Li D."/>
            <person name="Meiyalaghan S."/>
            <person name="Nieuwenhuizen N."/>
            <person name="Read N."/>
            <person name="Prakash R."/>
            <person name="Hunter D."/>
            <person name="Zhang H."/>
            <person name="Mckenzie M."/>
            <person name="Knabel M."/>
            <person name="Harris A."/>
            <person name="Allan A."/>
            <person name="Chen A."/>
            <person name="Janssen B."/>
            <person name="Plunkett B."/>
            <person name="Dwamena C."/>
            <person name="Voogd C."/>
            <person name="Leif D."/>
            <person name="Lafferty D."/>
            <person name="Souleyre E."/>
            <person name="Varkonyi-Gasic E."/>
            <person name="Gambi F."/>
            <person name="Hanley J."/>
            <person name="Yao J.-L."/>
            <person name="Cheung J."/>
            <person name="David K."/>
            <person name="Warren B."/>
            <person name="Marsh K."/>
            <person name="Snowden K."/>
            <person name="Lin-Wang K."/>
            <person name="Brian L."/>
            <person name="Martinez-Sanchez M."/>
            <person name="Wang M."/>
            <person name="Ileperuma N."/>
            <person name="Macnee N."/>
            <person name="Campin R."/>
            <person name="Mcatee P."/>
            <person name="Drummond R."/>
            <person name="Espley R."/>
            <person name="Ireland H."/>
            <person name="Wu R."/>
            <person name="Atkinson R."/>
            <person name="Karunairetnam S."/>
            <person name="Bulley S."/>
            <person name="Chunkath S."/>
            <person name="Hanley Z."/>
            <person name="Storey R."/>
            <person name="Thrimawithana A."/>
            <person name="Thomson S."/>
            <person name="David C."/>
            <person name="Testolin R."/>
        </authorList>
    </citation>
    <scope>NUCLEOTIDE SEQUENCE [LARGE SCALE GENOMIC DNA]</scope>
    <source>
        <strain evidence="9">cv. Red5</strain>
        <tissue evidence="8">Young leaf</tissue>
    </source>
</reference>
<keyword evidence="3 6" id="KW-0064">Aspartyl protease</keyword>
<dbReference type="SUPFAM" id="SSF50630">
    <property type="entry name" value="Acid proteases"/>
    <property type="match status" value="1"/>
</dbReference>
<dbReference type="PROSITE" id="PS51767">
    <property type="entry name" value="PEPTIDASE_A1"/>
    <property type="match status" value="1"/>
</dbReference>
<protein>
    <submittedName>
        <fullName evidence="8">Aspartyl protease</fullName>
    </submittedName>
</protein>
<keyword evidence="9" id="KW-1185">Reference proteome</keyword>
<evidence type="ECO:0000256" key="6">
    <source>
        <dbReference type="RuleBase" id="RU000454"/>
    </source>
</evidence>
<evidence type="ECO:0000313" key="9">
    <source>
        <dbReference type="Proteomes" id="UP000241394"/>
    </source>
</evidence>
<dbReference type="STRING" id="1590841.A0A2R6PCX7"/>
<dbReference type="InterPro" id="IPR032799">
    <property type="entry name" value="TAXi_C"/>
</dbReference>
<proteinExistence type="inferred from homology"/>
<sequence>MLVGSPPKPYFLDVDTGSDLTWLQCDAPCTSCAKGAHPLYKPTNGKIIPSKDPLCVEVQRNQMTGYCETCHQCDYEIEYADQSSSMGVLAMDEIHLMVANGSLTKSTVVFGCAYDQKGILLNSLAKTDGILGLSRAHVSLPSQLASRGIINNVVGHCLAADAVGGGYMFLGDGFVPHGQMAWVPMLNSPSTTFYQTEFIKVSYGNKKLSLGGQDDGLGRVVFDSGSSYTYFTKQAYSDLAASLKDVSGKGLRQDASDPTLPVCWRSEMPIRSVLDIKQYFEPLTLQFRSKWWTVSRKFHILPEGYLIVNNKGNVCLGILDGSKVHDGSTVILGDISLRGQLLVYDNVNQEIGWAKSDCVKPLSIKSLPFIGGVDLPS</sequence>
<comment type="similarity">
    <text evidence="1 6">Belongs to the peptidase A1 family.</text>
</comment>
<organism evidence="8 9">
    <name type="scientific">Actinidia chinensis var. chinensis</name>
    <name type="common">Chinese soft-hair kiwi</name>
    <dbReference type="NCBI Taxonomy" id="1590841"/>
    <lineage>
        <taxon>Eukaryota</taxon>
        <taxon>Viridiplantae</taxon>
        <taxon>Streptophyta</taxon>
        <taxon>Embryophyta</taxon>
        <taxon>Tracheophyta</taxon>
        <taxon>Spermatophyta</taxon>
        <taxon>Magnoliopsida</taxon>
        <taxon>eudicotyledons</taxon>
        <taxon>Gunneridae</taxon>
        <taxon>Pentapetalae</taxon>
        <taxon>asterids</taxon>
        <taxon>Ericales</taxon>
        <taxon>Actinidiaceae</taxon>
        <taxon>Actinidia</taxon>
    </lineage>
</organism>
<dbReference type="InterPro" id="IPR001461">
    <property type="entry name" value="Aspartic_peptidase_A1"/>
</dbReference>
<dbReference type="InterPro" id="IPR032861">
    <property type="entry name" value="TAXi_N"/>
</dbReference>
<feature type="active site" evidence="5">
    <location>
        <position position="15"/>
    </location>
</feature>
<dbReference type="GO" id="GO:0004190">
    <property type="term" value="F:aspartic-type endopeptidase activity"/>
    <property type="evidence" value="ECO:0007669"/>
    <property type="project" value="UniProtKB-KW"/>
</dbReference>
<keyword evidence="2 6" id="KW-0645">Protease</keyword>
<evidence type="ECO:0000256" key="5">
    <source>
        <dbReference type="PIRSR" id="PIRSR601461-1"/>
    </source>
</evidence>
<evidence type="ECO:0000256" key="4">
    <source>
        <dbReference type="ARBA" id="ARBA00022801"/>
    </source>
</evidence>
<dbReference type="InParanoid" id="A0A2R6PCX7"/>
<dbReference type="EMBL" id="NKQK01000026">
    <property type="protein sequence ID" value="PSR89214.1"/>
    <property type="molecule type" value="Genomic_DNA"/>
</dbReference>